<dbReference type="InterPro" id="IPR002885">
    <property type="entry name" value="PPR_rpt"/>
</dbReference>
<dbReference type="EMBL" id="JAGFBR010000006">
    <property type="protein sequence ID" value="KAH0465618.1"/>
    <property type="molecule type" value="Genomic_DNA"/>
</dbReference>
<keyword evidence="1" id="KW-0677">Repeat</keyword>
<keyword evidence="4" id="KW-1185">Reference proteome</keyword>
<name>A0AAV7HDV2_DENCH</name>
<accession>A0AAV7HDV2</accession>
<dbReference type="InterPro" id="IPR011990">
    <property type="entry name" value="TPR-like_helical_dom_sf"/>
</dbReference>
<evidence type="ECO:0000313" key="3">
    <source>
        <dbReference type="EMBL" id="KAH0465618.1"/>
    </source>
</evidence>
<reference evidence="3 4" key="1">
    <citation type="journal article" date="2021" name="Hortic Res">
        <title>Chromosome-scale assembly of the Dendrobium chrysotoxum genome enhances the understanding of orchid evolution.</title>
        <authorList>
            <person name="Zhang Y."/>
            <person name="Zhang G.Q."/>
            <person name="Zhang D."/>
            <person name="Liu X.D."/>
            <person name="Xu X.Y."/>
            <person name="Sun W.H."/>
            <person name="Yu X."/>
            <person name="Zhu X."/>
            <person name="Wang Z.W."/>
            <person name="Zhao X."/>
            <person name="Zhong W.Y."/>
            <person name="Chen H."/>
            <person name="Yin W.L."/>
            <person name="Huang T."/>
            <person name="Niu S.C."/>
            <person name="Liu Z.J."/>
        </authorList>
    </citation>
    <scope>NUCLEOTIDE SEQUENCE [LARGE SCALE GENOMIC DNA]</scope>
    <source>
        <strain evidence="3">Lindl</strain>
    </source>
</reference>
<dbReference type="Proteomes" id="UP000775213">
    <property type="component" value="Unassembled WGS sequence"/>
</dbReference>
<dbReference type="Gene3D" id="1.25.40.10">
    <property type="entry name" value="Tetratricopeptide repeat domain"/>
    <property type="match status" value="1"/>
</dbReference>
<dbReference type="Pfam" id="PF12854">
    <property type="entry name" value="PPR_1"/>
    <property type="match status" value="1"/>
</dbReference>
<organism evidence="3 4">
    <name type="scientific">Dendrobium chrysotoxum</name>
    <name type="common">Orchid</name>
    <dbReference type="NCBI Taxonomy" id="161865"/>
    <lineage>
        <taxon>Eukaryota</taxon>
        <taxon>Viridiplantae</taxon>
        <taxon>Streptophyta</taxon>
        <taxon>Embryophyta</taxon>
        <taxon>Tracheophyta</taxon>
        <taxon>Spermatophyta</taxon>
        <taxon>Magnoliopsida</taxon>
        <taxon>Liliopsida</taxon>
        <taxon>Asparagales</taxon>
        <taxon>Orchidaceae</taxon>
        <taxon>Epidendroideae</taxon>
        <taxon>Malaxideae</taxon>
        <taxon>Dendrobiinae</taxon>
        <taxon>Dendrobium</taxon>
    </lineage>
</organism>
<comment type="caution">
    <text evidence="3">The sequence shown here is derived from an EMBL/GenBank/DDBJ whole genome shotgun (WGS) entry which is preliminary data.</text>
</comment>
<evidence type="ECO:0000256" key="2">
    <source>
        <dbReference type="PROSITE-ProRule" id="PRU00708"/>
    </source>
</evidence>
<evidence type="ECO:0000256" key="1">
    <source>
        <dbReference type="ARBA" id="ARBA00022737"/>
    </source>
</evidence>
<gene>
    <name evidence="3" type="ORF">IEQ34_005721</name>
</gene>
<dbReference type="PROSITE" id="PS51375">
    <property type="entry name" value="PPR"/>
    <property type="match status" value="1"/>
</dbReference>
<dbReference type="NCBIfam" id="TIGR00756">
    <property type="entry name" value="PPR"/>
    <property type="match status" value="1"/>
</dbReference>
<dbReference type="AlphaFoldDB" id="A0AAV7HDV2"/>
<feature type="repeat" description="PPR" evidence="2">
    <location>
        <begin position="9"/>
        <end position="43"/>
    </location>
</feature>
<evidence type="ECO:0000313" key="4">
    <source>
        <dbReference type="Proteomes" id="UP000775213"/>
    </source>
</evidence>
<proteinExistence type="predicted"/>
<protein>
    <submittedName>
        <fullName evidence="3">Uncharacterized protein</fullName>
    </submittedName>
</protein>
<sequence length="94" mass="10892">MLEKGFNPTILTYNALIHGLCKNGEGDQAEDLIRVLDVFGNLLQFVWLHEIENLQNLRSKRVTYVFYTSLPPNDVLQLSRTLLTQEEYDVEHIS</sequence>